<evidence type="ECO:0000313" key="6">
    <source>
        <dbReference type="EMBL" id="TWT43274.1"/>
    </source>
</evidence>
<dbReference type="SMART" id="SM00228">
    <property type="entry name" value="PDZ"/>
    <property type="match status" value="1"/>
</dbReference>
<keyword evidence="7" id="KW-1185">Reference proteome</keyword>
<dbReference type="InterPro" id="IPR043504">
    <property type="entry name" value="Peptidase_S1_PA_chymotrypsin"/>
</dbReference>
<keyword evidence="2 6" id="KW-0645">Protease</keyword>
<accession>A0A5C5VXV6</accession>
<dbReference type="AlphaFoldDB" id="A0A5C5VXV6"/>
<dbReference type="SUPFAM" id="SSF50494">
    <property type="entry name" value="Trypsin-like serine proteases"/>
    <property type="match status" value="1"/>
</dbReference>
<name>A0A5C5VXV6_9BACT</name>
<feature type="region of interest" description="Disordered" evidence="4">
    <location>
        <begin position="411"/>
        <end position="433"/>
    </location>
</feature>
<comment type="caution">
    <text evidence="6">The sequence shown here is derived from an EMBL/GenBank/DDBJ whole genome shotgun (WGS) entry which is preliminary data.</text>
</comment>
<evidence type="ECO:0000256" key="2">
    <source>
        <dbReference type="ARBA" id="ARBA00022670"/>
    </source>
</evidence>
<dbReference type="PANTHER" id="PTHR22939">
    <property type="entry name" value="SERINE PROTEASE FAMILY S1C HTRA-RELATED"/>
    <property type="match status" value="1"/>
</dbReference>
<gene>
    <name evidence="6" type="primary">degQ_1</name>
    <name evidence="6" type="ORF">Pla111_22240</name>
</gene>
<dbReference type="SUPFAM" id="SSF50156">
    <property type="entry name" value="PDZ domain-like"/>
    <property type="match status" value="1"/>
</dbReference>
<protein>
    <submittedName>
        <fullName evidence="6">Periplasmic pH-dependent serine endoprotease DegQ</fullName>
        <ecNumber evidence="6">3.4.21.107</ecNumber>
    </submittedName>
</protein>
<dbReference type="Gene3D" id="2.40.10.10">
    <property type="entry name" value="Trypsin-like serine proteases"/>
    <property type="match status" value="2"/>
</dbReference>
<dbReference type="GO" id="GO:0006508">
    <property type="term" value="P:proteolysis"/>
    <property type="evidence" value="ECO:0007669"/>
    <property type="project" value="UniProtKB-KW"/>
</dbReference>
<dbReference type="InterPro" id="IPR009003">
    <property type="entry name" value="Peptidase_S1_PA"/>
</dbReference>
<keyword evidence="3 6" id="KW-0378">Hydrolase</keyword>
<dbReference type="Pfam" id="PF17820">
    <property type="entry name" value="PDZ_6"/>
    <property type="match status" value="1"/>
</dbReference>
<dbReference type="Pfam" id="PF13365">
    <property type="entry name" value="Trypsin_2"/>
    <property type="match status" value="1"/>
</dbReference>
<evidence type="ECO:0000256" key="4">
    <source>
        <dbReference type="SAM" id="MobiDB-lite"/>
    </source>
</evidence>
<dbReference type="Gene3D" id="2.30.42.10">
    <property type="match status" value="1"/>
</dbReference>
<dbReference type="PRINTS" id="PR00834">
    <property type="entry name" value="PROTEASES2C"/>
</dbReference>
<dbReference type="InterPro" id="IPR001940">
    <property type="entry name" value="Peptidase_S1C"/>
</dbReference>
<organism evidence="6 7">
    <name type="scientific">Botrimarina hoheduenensis</name>
    <dbReference type="NCBI Taxonomy" id="2528000"/>
    <lineage>
        <taxon>Bacteria</taxon>
        <taxon>Pseudomonadati</taxon>
        <taxon>Planctomycetota</taxon>
        <taxon>Planctomycetia</taxon>
        <taxon>Pirellulales</taxon>
        <taxon>Lacipirellulaceae</taxon>
        <taxon>Botrimarina</taxon>
    </lineage>
</organism>
<dbReference type="PROSITE" id="PS50106">
    <property type="entry name" value="PDZ"/>
    <property type="match status" value="1"/>
</dbReference>
<feature type="domain" description="PDZ" evidence="5">
    <location>
        <begin position="310"/>
        <end position="378"/>
    </location>
</feature>
<evidence type="ECO:0000259" key="5">
    <source>
        <dbReference type="PROSITE" id="PS50106"/>
    </source>
</evidence>
<dbReference type="InterPro" id="IPR041489">
    <property type="entry name" value="PDZ_6"/>
</dbReference>
<evidence type="ECO:0000256" key="3">
    <source>
        <dbReference type="ARBA" id="ARBA00022801"/>
    </source>
</evidence>
<reference evidence="6 7" key="1">
    <citation type="submission" date="2019-02" db="EMBL/GenBank/DDBJ databases">
        <title>Deep-cultivation of Planctomycetes and their phenomic and genomic characterization uncovers novel biology.</title>
        <authorList>
            <person name="Wiegand S."/>
            <person name="Jogler M."/>
            <person name="Boedeker C."/>
            <person name="Pinto D."/>
            <person name="Vollmers J."/>
            <person name="Rivas-Marin E."/>
            <person name="Kohn T."/>
            <person name="Peeters S.H."/>
            <person name="Heuer A."/>
            <person name="Rast P."/>
            <person name="Oberbeckmann S."/>
            <person name="Bunk B."/>
            <person name="Jeske O."/>
            <person name="Meyerdierks A."/>
            <person name="Storesund J.E."/>
            <person name="Kallscheuer N."/>
            <person name="Luecker S."/>
            <person name="Lage O.M."/>
            <person name="Pohl T."/>
            <person name="Merkel B.J."/>
            <person name="Hornburger P."/>
            <person name="Mueller R.-W."/>
            <person name="Bruemmer F."/>
            <person name="Labrenz M."/>
            <person name="Spormann A.M."/>
            <person name="Op Den Camp H."/>
            <person name="Overmann J."/>
            <person name="Amann R."/>
            <person name="Jetten M.S.M."/>
            <person name="Mascher T."/>
            <person name="Medema M.H."/>
            <person name="Devos D.P."/>
            <person name="Kaster A.-K."/>
            <person name="Ovreas L."/>
            <person name="Rohde M."/>
            <person name="Galperin M.Y."/>
            <person name="Jogler C."/>
        </authorList>
    </citation>
    <scope>NUCLEOTIDE SEQUENCE [LARGE SCALE GENOMIC DNA]</scope>
    <source>
        <strain evidence="6 7">Pla111</strain>
    </source>
</reference>
<evidence type="ECO:0000256" key="1">
    <source>
        <dbReference type="ARBA" id="ARBA00010541"/>
    </source>
</evidence>
<dbReference type="InterPro" id="IPR036034">
    <property type="entry name" value="PDZ_sf"/>
</dbReference>
<comment type="similarity">
    <text evidence="1">Belongs to the peptidase S1C family.</text>
</comment>
<dbReference type="EMBL" id="SJPH01000004">
    <property type="protein sequence ID" value="TWT43274.1"/>
    <property type="molecule type" value="Genomic_DNA"/>
</dbReference>
<feature type="compositionally biased region" description="Low complexity" evidence="4">
    <location>
        <begin position="413"/>
        <end position="426"/>
    </location>
</feature>
<proteinExistence type="inferred from homology"/>
<dbReference type="Proteomes" id="UP000318995">
    <property type="component" value="Unassembled WGS sequence"/>
</dbReference>
<dbReference type="EC" id="3.4.21.107" evidence="6"/>
<dbReference type="PANTHER" id="PTHR22939:SF129">
    <property type="entry name" value="SERINE PROTEASE HTRA2, MITOCHONDRIAL"/>
    <property type="match status" value="1"/>
</dbReference>
<evidence type="ECO:0000313" key="7">
    <source>
        <dbReference type="Proteomes" id="UP000318995"/>
    </source>
</evidence>
<sequence length="433" mass="46049">MPGLSRFLQNATPDGAHTGHRRVTRHVRAWLAAGAMRRAAGVLGLAVGVLGTVGIAAAEKLPKEWYLISAEYPPTARATALAIEEPLAAKLKLDRPGSLDELRAVQAQVRRVVELATPATVSVELSDSLGSGVIISSSGLVLTAGHVTVEPKRPLWVRLPDGRRYRGRSLGVNHRVDSGLVKITADPPAGGWPSIPVADNAAQAGDWVIALGHPNGFVKGRLPPLRLGRVQMLEDCTLSTDATLVGGDSGGPLLNLRGEVVGIHSRIGERITSNFHVPIKEYREDWPRLVEGRMTGVPDGEDPAADRPLVGVSLTSDARGPLVSQVFPGSPAAEAGLQVGDRVVGWNDEPIQSLAQLTRLAALAEPYQRVQVLVERAGESPPNEANRLENGPPQRLNLVVWLTRVDRRFPGLASESSGSQAGSGSDAYDEDPR</sequence>
<dbReference type="InterPro" id="IPR001478">
    <property type="entry name" value="PDZ"/>
</dbReference>
<dbReference type="GO" id="GO:0004252">
    <property type="term" value="F:serine-type endopeptidase activity"/>
    <property type="evidence" value="ECO:0007669"/>
    <property type="project" value="InterPro"/>
</dbReference>